<dbReference type="SUPFAM" id="SSF57535">
    <property type="entry name" value="Complement control module/SCR domain"/>
    <property type="match status" value="1"/>
</dbReference>
<evidence type="ECO:0000256" key="4">
    <source>
        <dbReference type="SAM" id="MobiDB-lite"/>
    </source>
</evidence>
<dbReference type="Gene3D" id="2.10.70.10">
    <property type="entry name" value="Complement Module, domain 1"/>
    <property type="match status" value="1"/>
</dbReference>
<keyword evidence="3" id="KW-0768">Sushi</keyword>
<dbReference type="SMART" id="SM00327">
    <property type="entry name" value="VWA"/>
    <property type="match status" value="1"/>
</dbReference>
<organism evidence="8">
    <name type="scientific">Timema monikensis</name>
    <dbReference type="NCBI Taxonomy" id="170555"/>
    <lineage>
        <taxon>Eukaryota</taxon>
        <taxon>Metazoa</taxon>
        <taxon>Ecdysozoa</taxon>
        <taxon>Arthropoda</taxon>
        <taxon>Hexapoda</taxon>
        <taxon>Insecta</taxon>
        <taxon>Pterygota</taxon>
        <taxon>Neoptera</taxon>
        <taxon>Polyneoptera</taxon>
        <taxon>Phasmatodea</taxon>
        <taxon>Timematodea</taxon>
        <taxon>Timematoidea</taxon>
        <taxon>Timematidae</taxon>
        <taxon>Timema</taxon>
    </lineage>
</organism>
<dbReference type="Gene3D" id="3.40.50.410">
    <property type="entry name" value="von Willebrand factor, type A domain"/>
    <property type="match status" value="1"/>
</dbReference>
<dbReference type="CDD" id="cd01450">
    <property type="entry name" value="vWFA_subfamily_ECM"/>
    <property type="match status" value="1"/>
</dbReference>
<evidence type="ECO:0000259" key="6">
    <source>
        <dbReference type="PROSITE" id="PS50234"/>
    </source>
</evidence>
<evidence type="ECO:0000256" key="2">
    <source>
        <dbReference type="ARBA" id="ARBA00023157"/>
    </source>
</evidence>
<dbReference type="GO" id="GO:0032991">
    <property type="term" value="C:protein-containing complex"/>
    <property type="evidence" value="ECO:0007669"/>
    <property type="project" value="UniProtKB-ARBA"/>
</dbReference>
<dbReference type="SMART" id="SM00034">
    <property type="entry name" value="CLECT"/>
    <property type="match status" value="9"/>
</dbReference>
<feature type="domain" description="C-type lectin" evidence="5">
    <location>
        <begin position="810"/>
        <end position="915"/>
    </location>
</feature>
<accession>A0A7R9HIS0</accession>
<dbReference type="Gene3D" id="3.10.100.10">
    <property type="entry name" value="Mannose-Binding Protein A, subunit A"/>
    <property type="match status" value="9"/>
</dbReference>
<feature type="domain" description="C-type lectin" evidence="5">
    <location>
        <begin position="603"/>
        <end position="726"/>
    </location>
</feature>
<reference evidence="8" key="1">
    <citation type="submission" date="2020-11" db="EMBL/GenBank/DDBJ databases">
        <authorList>
            <person name="Tran Van P."/>
        </authorList>
    </citation>
    <scope>NUCLEOTIDE SEQUENCE</scope>
</reference>
<feature type="domain" description="C-type lectin" evidence="5">
    <location>
        <begin position="473"/>
        <end position="588"/>
    </location>
</feature>
<feature type="region of interest" description="Disordered" evidence="4">
    <location>
        <begin position="1230"/>
        <end position="1251"/>
    </location>
</feature>
<dbReference type="SUPFAM" id="SSF53300">
    <property type="entry name" value="vWA-like"/>
    <property type="match status" value="2"/>
</dbReference>
<feature type="domain" description="VWFA" evidence="6">
    <location>
        <begin position="1008"/>
        <end position="1181"/>
    </location>
</feature>
<sequence>METFQYGDYFFTFYNQRANWDEAFTICRATRSRLAVVHTRHRSDFLAQLLTETKMTYEDVWIGGRFMNDMWVWAPLGRKIPDVKDPRGYPPWIQMPTQRGKNCLALDRKQHDKPMFVELHCRLPRPFICEKSIIQAIDNYPQLSVSTTWQNTTYITYHARVTWDEALAFCSQTGAILAVVPSLQTANFLISLMRRSRPEFESAWIGGQFLFNEWVWLSNNTAFSNVVGVDGYPPWMYNATRTGMGKDCVMLDHHACRDPKKPHHIHSICEEPVFIDTECDKKKDFICESLPVTRVRDETNSTYIGMLYHFSNREVSWYKAMEECRSRNMTLAVLNTPEKLKFIITMMGELADEWDHAWIGGMWNADKHSWIWAGFNHTIPFSLTSHKVSNDLANSRYEFEGKYYYPDKEVPFPPWCENKYAYEEGSDCLNLDRGDHSIPVFYGLDCNIPQGYICQAEEDEDQVVSDPKIRSNHVFMNTSMTYHGAEQSCKGNHTFLAVVNTMYEAKKIVAELPNGTILWVGGKRENGYWHWKRTGETIPDIAGTDGYPPWERLTTNSGTQCLALKSGPQDWPLFLERPCKDRLPYMCQLPLKSYPVPDMVLIFAEREYNFYFKNVTWFEALEICAVAGTSLATVPNIHVAKFLSTAISESFESMWTSGRHPGKEWEWVISGEPIPLNVTEGYPPWPPGFLPDTAAKSGKSCVLLDKADSVLFQPTDCQQNHTFVCVREKEGDDKSLAMYVKEIRVGKIIYTVVSKVTTYKKAVQICARKGISLAVVSSQSDAEQVLAAAEAMEKGPVEKRKDKMIAQRGKTWHEASIICKNKGGHLASSSDWTMVMEFATDLDPDFGDLWVGAVLKNGVWMWEKSDTKVVFEELISWKTGAPREGNLCLLVDRSDPNISKLNAMQCNTSLSYICQEDDKMCPSLNNTKTLTWTPKKCVSGQLEKGSVCKVSCSKNTHMQGAERLVCTDGVWLAKKNLTSITRCLTIEEMPEDIYVSLTEGVMQWEKTAILFLLDTTKGVSKFSMLNAKRFISSIIGVFPLGNIRSSGLMTYSDTSHLIIDVTEHNTCYFFEETNQLEDHSTGKTRNIMAALLGAERQFQNTLKHNTKNILILITQGSDEGSINRTFVAERMKESGIMIYVFAVGSFIRNQLEEIASVGPNNRLLFYGFKSINDFNSVSTAIRKGKTTFCTPDQDSNLNLPVISSLVYCESSAFDHATIEAGFVNSLRAIKPHKSPPSPPSSKGIPVTGSESCEGLHTDHDESWMPVLCTQNRVPSGTECNTKCTEEVFITNTVDQDRENNWVKYVDMLKHNGHVVYTIGVGNCDRDQLEDMASVFNNNLCFLKLANSLELTNLGLNLEKIDSNWSTIDETDTKASINAFEKISIQVGDKNMLKDIENNLTFSVRRRRSSYDIFQLLHSPEPTKKEENISTCPLLPHDGYLHWKRSTCYVGQRPIVGMECVPYCKSIAQIVGPHRLVCGSDGKWLSSPKNIKQTPKCSRQGANFLSALALADREISEQDAQNKTIITQGVPFIWVWLLSGTTLGPKNIPVPLARATFVWIESSKIPFTETFIYFETQYIFFSERVTWDEGAAICPSYKAQLAIVDDIHKAEFLAETIADSNNQMEDIWIGGRKINELWMWTGTGVVIPSKPNGMGFPPWVYHGERKGKECLAMDRRGHDAPLFVDLSCKLSGAVDSETPVTSRRLRAGSSQYTLYHARFTWNDAVSFCRQNGKRLAIIPNKETAMSISQAMTKARPDFESAWIGGQHQYGQWVWVSTGQKIPHSTNMQTGYPPWRYNHTKKATGCILLDRHICDVPVFLETKCSRTRDFVCEEILTHQEDATPLRVKHKNKMFEVVPLNRTWAESSLACQEKAGHLVTLEDNDTLQFVINIMADYVREITHVWVGGSLQGKKWMWENSGEVIPFPSKNNYPPWCDNETRPDMACLNLDRADHSQPLFYGLECNNTQPFICQVDCTDPKPVKNGEWLCSTPMQKVDRRCQLECEEGRVAYGSTNLLCTVDGWVGNQDLLVDDAPPQCSSLKQNSKQMHDKLVSAVVDERPEGVMFVVEDSKHITEVEYKAELQFVDSIIETIP</sequence>
<proteinExistence type="predicted"/>
<feature type="domain" description="C-type lectin" evidence="5">
    <location>
        <begin position="1847"/>
        <end position="1970"/>
    </location>
</feature>
<evidence type="ECO:0000313" key="8">
    <source>
        <dbReference type="EMBL" id="CAD7424276.1"/>
    </source>
</evidence>
<feature type="domain" description="C-type lectin" evidence="5">
    <location>
        <begin position="1572"/>
        <end position="1687"/>
    </location>
</feature>
<evidence type="ECO:0000256" key="3">
    <source>
        <dbReference type="PROSITE-ProRule" id="PRU00302"/>
    </source>
</evidence>
<feature type="domain" description="Sushi" evidence="7">
    <location>
        <begin position="1971"/>
        <end position="2037"/>
    </location>
</feature>
<name>A0A7R9HIS0_9NEOP</name>
<dbReference type="PANTHER" id="PTHR45784:SF3">
    <property type="entry name" value="C-TYPE LECTIN DOMAIN FAMILY 4 MEMBER K-LIKE-RELATED"/>
    <property type="match status" value="1"/>
</dbReference>
<dbReference type="SMART" id="SM00032">
    <property type="entry name" value="CCP"/>
    <property type="match status" value="3"/>
</dbReference>
<evidence type="ECO:0000256" key="1">
    <source>
        <dbReference type="ARBA" id="ARBA00022729"/>
    </source>
</evidence>
<feature type="domain" description="C-type lectin" evidence="5">
    <location>
        <begin position="1706"/>
        <end position="1831"/>
    </location>
</feature>
<protein>
    <submittedName>
        <fullName evidence="8">Uncharacterized protein</fullName>
    </submittedName>
</protein>
<dbReference type="InterPro" id="IPR036465">
    <property type="entry name" value="vWFA_dom_sf"/>
</dbReference>
<dbReference type="PROSITE" id="PS50234">
    <property type="entry name" value="VWFA"/>
    <property type="match status" value="1"/>
</dbReference>
<gene>
    <name evidence="8" type="ORF">TMSB3V08_LOCUS1233</name>
</gene>
<dbReference type="InterPro" id="IPR016186">
    <property type="entry name" value="C-type_lectin-like/link_sf"/>
</dbReference>
<dbReference type="Pfam" id="PF00059">
    <property type="entry name" value="Lectin_C"/>
    <property type="match status" value="8"/>
</dbReference>
<dbReference type="InterPro" id="IPR000436">
    <property type="entry name" value="Sushi_SCR_CCP_dom"/>
</dbReference>
<dbReference type="CDD" id="cd00033">
    <property type="entry name" value="CCP"/>
    <property type="match status" value="2"/>
</dbReference>
<keyword evidence="2" id="KW-1015">Disulfide bond</keyword>
<feature type="domain" description="C-type lectin" evidence="5">
    <location>
        <begin position="6"/>
        <end position="130"/>
    </location>
</feature>
<feature type="domain" description="C-type lectin" evidence="5">
    <location>
        <begin position="303"/>
        <end position="455"/>
    </location>
</feature>
<dbReference type="EMBL" id="OB792773">
    <property type="protein sequence ID" value="CAD7424276.1"/>
    <property type="molecule type" value="Genomic_DNA"/>
</dbReference>
<dbReference type="CDD" id="cd00037">
    <property type="entry name" value="CLECT"/>
    <property type="match status" value="9"/>
</dbReference>
<dbReference type="SUPFAM" id="SSF56436">
    <property type="entry name" value="C-type lectin-like"/>
    <property type="match status" value="9"/>
</dbReference>
<dbReference type="InterPro" id="IPR035976">
    <property type="entry name" value="Sushi/SCR/CCP_sf"/>
</dbReference>
<dbReference type="InterPro" id="IPR016187">
    <property type="entry name" value="CTDL_fold"/>
</dbReference>
<evidence type="ECO:0000259" key="7">
    <source>
        <dbReference type="PROSITE" id="PS50923"/>
    </source>
</evidence>
<dbReference type="PROSITE" id="PS50041">
    <property type="entry name" value="C_TYPE_LECTIN_2"/>
    <property type="match status" value="9"/>
</dbReference>
<dbReference type="PROSITE" id="PS50923">
    <property type="entry name" value="SUSHI"/>
    <property type="match status" value="1"/>
</dbReference>
<dbReference type="InterPro" id="IPR001304">
    <property type="entry name" value="C-type_lectin-like"/>
</dbReference>
<dbReference type="Pfam" id="PF00092">
    <property type="entry name" value="VWA"/>
    <property type="match status" value="1"/>
</dbReference>
<evidence type="ECO:0000259" key="5">
    <source>
        <dbReference type="PROSITE" id="PS50041"/>
    </source>
</evidence>
<dbReference type="InterPro" id="IPR002035">
    <property type="entry name" value="VWF_A"/>
</dbReference>
<feature type="domain" description="C-type lectin" evidence="5">
    <location>
        <begin position="149"/>
        <end position="288"/>
    </location>
</feature>
<dbReference type="PANTHER" id="PTHR45784">
    <property type="entry name" value="C-TYPE LECTIN DOMAIN FAMILY 20 MEMBER A-RELATED"/>
    <property type="match status" value="1"/>
</dbReference>
<comment type="caution">
    <text evidence="3">Lacks conserved residue(s) required for the propagation of feature annotation.</text>
</comment>
<keyword evidence="1" id="KW-0732">Signal</keyword>